<keyword evidence="1" id="KW-0812">Transmembrane</keyword>
<feature type="transmembrane region" description="Helical" evidence="1">
    <location>
        <begin position="6"/>
        <end position="27"/>
    </location>
</feature>
<protein>
    <submittedName>
        <fullName evidence="2">Uncharacterized protein</fullName>
    </submittedName>
</protein>
<keyword evidence="1" id="KW-0472">Membrane</keyword>
<proteinExistence type="predicted"/>
<evidence type="ECO:0000313" key="2">
    <source>
        <dbReference type="EMBL" id="QBK86348.1"/>
    </source>
</evidence>
<keyword evidence="1" id="KW-1133">Transmembrane helix</keyword>
<accession>A0A481YSZ5</accession>
<evidence type="ECO:0000256" key="1">
    <source>
        <dbReference type="SAM" id="Phobius"/>
    </source>
</evidence>
<dbReference type="EMBL" id="MK500334">
    <property type="protein sequence ID" value="QBK86348.1"/>
    <property type="molecule type" value="Genomic_DNA"/>
</dbReference>
<sequence length="312" mass="34714">MDSEVTVPIIFLIVIILGGLAIIIFALDKKPKQNPNKSSYDNPNTEFPSGTDFYISNYLQKPIRIEVIDDGGNNIPLTNRIQPQAKKGFQMKTIEKYIQKGNHMRVYILDDYPGETIYSDYAFEMPEGTTIKMLHIGMITSRWVGADGDYNIGKPGFNAVQGLPWIKIHNLTDRTLSLNNNIDISPGGTLRYSGRDHFGVRLGTVFKDQNNVFPDFIFTIPATDIYYGVVSDIQQSLFGGFQLTPDFDDAANEPQYLLENGWMGGPAYGHIPIGLLPIEGHSVPPQNRWGENVSAENLIHPVGPPLENVSGL</sequence>
<reference evidence="2" key="1">
    <citation type="journal article" date="2019" name="MBio">
        <title>Virus Genomes from Deep Sea Sediments Expand the Ocean Megavirome and Support Independent Origins of Viral Gigantism.</title>
        <authorList>
            <person name="Backstrom D."/>
            <person name="Yutin N."/>
            <person name="Jorgensen S.L."/>
            <person name="Dharamshi J."/>
            <person name="Homa F."/>
            <person name="Zaremba-Niedwiedzka K."/>
            <person name="Spang A."/>
            <person name="Wolf Y.I."/>
            <person name="Koonin E.V."/>
            <person name="Ettema T.J."/>
        </authorList>
    </citation>
    <scope>NUCLEOTIDE SEQUENCE</scope>
</reference>
<name>A0A481YSZ5_9VIRU</name>
<gene>
    <name evidence="2" type="ORF">LCMAC102_01430</name>
</gene>
<organism evidence="2">
    <name type="scientific">Marseillevirus LCMAC102</name>
    <dbReference type="NCBI Taxonomy" id="2506603"/>
    <lineage>
        <taxon>Viruses</taxon>
        <taxon>Varidnaviria</taxon>
        <taxon>Bamfordvirae</taxon>
        <taxon>Nucleocytoviricota</taxon>
        <taxon>Megaviricetes</taxon>
        <taxon>Pimascovirales</taxon>
        <taxon>Pimascovirales incertae sedis</taxon>
        <taxon>Marseilleviridae</taxon>
    </lineage>
</organism>